<keyword evidence="1" id="KW-0678">Repressor</keyword>
<keyword evidence="4" id="KW-0966">Cell projection</keyword>
<dbReference type="EMBL" id="JACICC010000001">
    <property type="protein sequence ID" value="MBB3808009.1"/>
    <property type="molecule type" value="Genomic_DNA"/>
</dbReference>
<evidence type="ECO:0000256" key="3">
    <source>
        <dbReference type="ARBA" id="ARBA00022884"/>
    </source>
</evidence>
<organism evidence="4 5">
    <name type="scientific">Pseudochelatococcus contaminans</name>
    <dbReference type="NCBI Taxonomy" id="1538103"/>
    <lineage>
        <taxon>Bacteria</taxon>
        <taxon>Pseudomonadati</taxon>
        <taxon>Pseudomonadota</taxon>
        <taxon>Alphaproteobacteria</taxon>
        <taxon>Hyphomicrobiales</taxon>
        <taxon>Chelatococcaceae</taxon>
        <taxon>Pseudochelatococcus</taxon>
    </lineage>
</organism>
<gene>
    <name evidence="4" type="ORF">FHS81_000063</name>
</gene>
<evidence type="ECO:0000313" key="4">
    <source>
        <dbReference type="EMBL" id="MBB3808009.1"/>
    </source>
</evidence>
<keyword evidence="5" id="KW-1185">Reference proteome</keyword>
<keyword evidence="3" id="KW-0694">RNA-binding</keyword>
<evidence type="ECO:0000256" key="1">
    <source>
        <dbReference type="ARBA" id="ARBA00022491"/>
    </source>
</evidence>
<dbReference type="Pfam" id="PF07378">
    <property type="entry name" value="FlbT"/>
    <property type="match status" value="1"/>
</dbReference>
<dbReference type="GO" id="GO:1902209">
    <property type="term" value="P:negative regulation of bacterial-type flagellum assembly"/>
    <property type="evidence" value="ECO:0007669"/>
    <property type="project" value="InterPro"/>
</dbReference>
<dbReference type="InterPro" id="IPR009967">
    <property type="entry name" value="Flagellum_FlbT"/>
</dbReference>
<evidence type="ECO:0000313" key="5">
    <source>
        <dbReference type="Proteomes" id="UP000537592"/>
    </source>
</evidence>
<name>A0A7W6EE19_9HYPH</name>
<comment type="caution">
    <text evidence="4">The sequence shown here is derived from an EMBL/GenBank/DDBJ whole genome shotgun (WGS) entry which is preliminary data.</text>
</comment>
<dbReference type="NCBIfam" id="NF001995">
    <property type="entry name" value="PRK00794.1-1"/>
    <property type="match status" value="1"/>
</dbReference>
<reference evidence="4 5" key="1">
    <citation type="submission" date="2020-08" db="EMBL/GenBank/DDBJ databases">
        <title>Genomic Encyclopedia of Type Strains, Phase IV (KMG-IV): sequencing the most valuable type-strain genomes for metagenomic binning, comparative biology and taxonomic classification.</title>
        <authorList>
            <person name="Goeker M."/>
        </authorList>
    </citation>
    <scope>NUCLEOTIDE SEQUENCE [LARGE SCALE GENOMIC DNA]</scope>
    <source>
        <strain evidence="4 5">DSM 28760</strain>
    </source>
</reference>
<evidence type="ECO:0000256" key="2">
    <source>
        <dbReference type="ARBA" id="ARBA00022795"/>
    </source>
</evidence>
<dbReference type="GO" id="GO:0006402">
    <property type="term" value="P:mRNA catabolic process"/>
    <property type="evidence" value="ECO:0007669"/>
    <property type="project" value="InterPro"/>
</dbReference>
<keyword evidence="4" id="KW-0969">Cilium</keyword>
<dbReference type="AlphaFoldDB" id="A0A7W6EE19"/>
<sequence>MRLSLKAGERIFINGAVLKADRRVTLELLNDATFLLEAHVMQLEGATTPLRQLYFIIQSMLISPANQLETRTTVLQLIPQMLESYGDGPVGTGLVDVRALIVEGRVFEALRLVRGLFQWEPPPPRAEAIGDIEMEDNEPVIFGRIARSKVA</sequence>
<protein>
    <submittedName>
        <fullName evidence="4">Flagellar protein FlbT</fullName>
    </submittedName>
</protein>
<accession>A0A7W6EE19</accession>
<proteinExistence type="predicted"/>
<dbReference type="RefSeq" id="WP_183750061.1">
    <property type="nucleotide sequence ID" value="NZ_JACICC010000001.1"/>
</dbReference>
<dbReference type="GO" id="GO:0048027">
    <property type="term" value="F:mRNA 5'-UTR binding"/>
    <property type="evidence" value="ECO:0007669"/>
    <property type="project" value="InterPro"/>
</dbReference>
<dbReference type="GO" id="GO:0044781">
    <property type="term" value="P:bacterial-type flagellum organization"/>
    <property type="evidence" value="ECO:0007669"/>
    <property type="project" value="UniProtKB-KW"/>
</dbReference>
<keyword evidence="4" id="KW-0282">Flagellum</keyword>
<keyword evidence="2" id="KW-1005">Bacterial flagellum biogenesis</keyword>
<dbReference type="Proteomes" id="UP000537592">
    <property type="component" value="Unassembled WGS sequence"/>
</dbReference>